<keyword evidence="3" id="KW-1185">Reference proteome</keyword>
<dbReference type="GeneID" id="39578804"/>
<dbReference type="AlphaFoldDB" id="A0A3N2Q8E7"/>
<feature type="compositionally biased region" description="Polar residues" evidence="1">
    <location>
        <begin position="1"/>
        <end position="23"/>
    </location>
</feature>
<evidence type="ECO:0000313" key="3">
    <source>
        <dbReference type="Proteomes" id="UP000272025"/>
    </source>
</evidence>
<evidence type="ECO:0000256" key="1">
    <source>
        <dbReference type="SAM" id="MobiDB-lite"/>
    </source>
</evidence>
<name>A0A3N2Q8E7_SODAK</name>
<feature type="region of interest" description="Disordered" evidence="1">
    <location>
        <begin position="1"/>
        <end position="32"/>
    </location>
</feature>
<organism evidence="2 3">
    <name type="scientific">Sodiomyces alkalinus (strain CBS 110278 / VKM F-3762 / F11)</name>
    <name type="common">Alkaliphilic filamentous fungus</name>
    <dbReference type="NCBI Taxonomy" id="1314773"/>
    <lineage>
        <taxon>Eukaryota</taxon>
        <taxon>Fungi</taxon>
        <taxon>Dikarya</taxon>
        <taxon>Ascomycota</taxon>
        <taxon>Pezizomycotina</taxon>
        <taxon>Sordariomycetes</taxon>
        <taxon>Hypocreomycetidae</taxon>
        <taxon>Glomerellales</taxon>
        <taxon>Plectosphaerellaceae</taxon>
        <taxon>Sodiomyces</taxon>
    </lineage>
</organism>
<sequence>MFHSGPGSSMQPQPGVMQQNRSQIAPPPKSIGGLTACWGGTGELNYVQAKQQPYKRRS</sequence>
<proteinExistence type="predicted"/>
<reference evidence="2 3" key="1">
    <citation type="journal article" date="2018" name="Mol. Ecol.">
        <title>The obligate alkalophilic soda-lake fungus Sodiomyces alkalinus has shifted to a protein diet.</title>
        <authorList>
            <person name="Grum-Grzhimaylo A.A."/>
            <person name="Falkoski D.L."/>
            <person name="van den Heuvel J."/>
            <person name="Valero-Jimenez C.A."/>
            <person name="Min B."/>
            <person name="Choi I.G."/>
            <person name="Lipzen A."/>
            <person name="Daum C.G."/>
            <person name="Aanen D.K."/>
            <person name="Tsang A."/>
            <person name="Henrissat B."/>
            <person name="Bilanenko E.N."/>
            <person name="de Vries R.P."/>
            <person name="van Kan J.A.L."/>
            <person name="Grigoriev I.V."/>
            <person name="Debets A.J.M."/>
        </authorList>
    </citation>
    <scope>NUCLEOTIDE SEQUENCE [LARGE SCALE GENOMIC DNA]</scope>
    <source>
        <strain evidence="2 3">F11</strain>
    </source>
</reference>
<dbReference type="Proteomes" id="UP000272025">
    <property type="component" value="Unassembled WGS sequence"/>
</dbReference>
<accession>A0A3N2Q8E7</accession>
<protein>
    <submittedName>
        <fullName evidence="2">Uncharacterized protein</fullName>
    </submittedName>
</protein>
<dbReference type="RefSeq" id="XP_028470701.1">
    <property type="nucleotide sequence ID" value="XM_028610326.1"/>
</dbReference>
<dbReference type="EMBL" id="ML119051">
    <property type="protein sequence ID" value="ROT42895.1"/>
    <property type="molecule type" value="Genomic_DNA"/>
</dbReference>
<gene>
    <name evidence="2" type="ORF">SODALDRAFT_327053</name>
</gene>
<evidence type="ECO:0000313" key="2">
    <source>
        <dbReference type="EMBL" id="ROT42895.1"/>
    </source>
</evidence>